<organism evidence="1 2">
    <name type="scientific">Mycoplasmoides fastidiosum</name>
    <dbReference type="NCBI Taxonomy" id="92758"/>
    <lineage>
        <taxon>Bacteria</taxon>
        <taxon>Bacillati</taxon>
        <taxon>Mycoplasmatota</taxon>
        <taxon>Mycoplasmoidales</taxon>
        <taxon>Mycoplasmoidaceae</taxon>
        <taxon>Mycoplasmoides</taxon>
    </lineage>
</organism>
<proteinExistence type="predicted"/>
<name>A0ABU0LYN8_9BACT</name>
<comment type="caution">
    <text evidence="1">The sequence shown here is derived from an EMBL/GenBank/DDBJ whole genome shotgun (WGS) entry which is preliminary data.</text>
</comment>
<evidence type="ECO:0000313" key="2">
    <source>
        <dbReference type="Proteomes" id="UP001240643"/>
    </source>
</evidence>
<accession>A0ABU0LYN8</accession>
<dbReference type="Proteomes" id="UP001240643">
    <property type="component" value="Unassembled WGS sequence"/>
</dbReference>
<dbReference type="EMBL" id="JAUSWO010000001">
    <property type="protein sequence ID" value="MDQ0513822.1"/>
    <property type="molecule type" value="Genomic_DNA"/>
</dbReference>
<dbReference type="Pfam" id="PF13177">
    <property type="entry name" value="DNA_pol3_delta2"/>
    <property type="match status" value="1"/>
</dbReference>
<gene>
    <name evidence="1" type="ORF">J2Z62_000260</name>
</gene>
<dbReference type="InterPro" id="IPR027417">
    <property type="entry name" value="P-loop_NTPase"/>
</dbReference>
<reference evidence="1" key="1">
    <citation type="submission" date="2023-07" db="EMBL/GenBank/DDBJ databases">
        <title>Genomic Encyclopedia of Type Strains, Phase IV (KMG-IV): sequencing the most valuable type-strain genomes for metagenomic binning, comparative biology and taxonomic classification.</title>
        <authorList>
            <person name="Goeker M."/>
        </authorList>
    </citation>
    <scope>NUCLEOTIDE SEQUENCE [LARGE SCALE GENOMIC DNA]</scope>
    <source>
        <strain evidence="1">DSM 21204</strain>
    </source>
</reference>
<dbReference type="Gene3D" id="3.40.50.300">
    <property type="entry name" value="P-loop containing nucleotide triphosphate hydrolases"/>
    <property type="match status" value="1"/>
</dbReference>
<dbReference type="RefSeq" id="WP_256547481.1">
    <property type="nucleotide sequence ID" value="NZ_CP101809.1"/>
</dbReference>
<keyword evidence="2" id="KW-1185">Reference proteome</keyword>
<evidence type="ECO:0000313" key="1">
    <source>
        <dbReference type="EMBL" id="MDQ0513822.1"/>
    </source>
</evidence>
<dbReference type="SUPFAM" id="SSF52540">
    <property type="entry name" value="P-loop containing nucleoside triphosphate hydrolases"/>
    <property type="match status" value="1"/>
</dbReference>
<sequence>MIFAKWATEIKTLNQLPHSIIINLNSNSDADLIVQDFFQLTLNLNKKLTNQQREEFGKAFINNTYSDYFPVKDIEKNTYLKKDFESIFEGMRYSLNNKNHIRLITIFNAEKLNEKISNSLLKLIEEPGLNTYVILFTNNYQNILNTIKSRCIYFNLNLTNPFQDRTLSESMKALIYANYDRAEINYLDQINRNKKIFEFTQNFFANYQAKKLENFFDEIKNFFQKLDNTEMQLFLDYLIYLLRNENKSKEIFLIDQLLKFKANFHYSNPRIAYIYLLNLLIKNTYE</sequence>
<protein>
    <recommendedName>
        <fullName evidence="3">DNA polymerase III subunit delta</fullName>
    </recommendedName>
</protein>
<evidence type="ECO:0008006" key="3">
    <source>
        <dbReference type="Google" id="ProtNLM"/>
    </source>
</evidence>